<accession>A0A916S8W0</accession>
<gene>
    <name evidence="2" type="ORF">GCM10008025_34630</name>
</gene>
<dbReference type="Proteomes" id="UP000613512">
    <property type="component" value="Unassembled WGS sequence"/>
</dbReference>
<organism evidence="2 3">
    <name type="scientific">Ornithinibacillus halotolerans</name>
    <dbReference type="NCBI Taxonomy" id="1274357"/>
    <lineage>
        <taxon>Bacteria</taxon>
        <taxon>Bacillati</taxon>
        <taxon>Bacillota</taxon>
        <taxon>Bacilli</taxon>
        <taxon>Bacillales</taxon>
        <taxon>Bacillaceae</taxon>
        <taxon>Ornithinibacillus</taxon>
    </lineage>
</organism>
<reference evidence="2" key="2">
    <citation type="submission" date="2020-09" db="EMBL/GenBank/DDBJ databases">
        <authorList>
            <person name="Sun Q."/>
            <person name="Zhou Y."/>
        </authorList>
    </citation>
    <scope>NUCLEOTIDE SEQUENCE</scope>
    <source>
        <strain evidence="2">CGMCC 1.12408</strain>
    </source>
</reference>
<evidence type="ECO:0000313" key="3">
    <source>
        <dbReference type="Proteomes" id="UP000613512"/>
    </source>
</evidence>
<sequence>MKKFWGTVIILTILLAYIVPYTVLSDVQAWYGSFLYWGITGIIIIIANIILTKDWSE</sequence>
<proteinExistence type="predicted"/>
<dbReference type="EMBL" id="BMEY01000024">
    <property type="protein sequence ID" value="GGA89083.1"/>
    <property type="molecule type" value="Genomic_DNA"/>
</dbReference>
<protein>
    <submittedName>
        <fullName evidence="2">Uncharacterized protein</fullName>
    </submittedName>
</protein>
<name>A0A916S8W0_9BACI</name>
<dbReference type="RefSeq" id="WP_188385935.1">
    <property type="nucleotide sequence ID" value="NZ_BMEY01000024.1"/>
</dbReference>
<evidence type="ECO:0000313" key="2">
    <source>
        <dbReference type="EMBL" id="GGA89083.1"/>
    </source>
</evidence>
<keyword evidence="3" id="KW-1185">Reference proteome</keyword>
<keyword evidence="1" id="KW-0812">Transmembrane</keyword>
<feature type="transmembrane region" description="Helical" evidence="1">
    <location>
        <begin position="30"/>
        <end position="51"/>
    </location>
</feature>
<dbReference type="AlphaFoldDB" id="A0A916S8W0"/>
<keyword evidence="1" id="KW-1133">Transmembrane helix</keyword>
<evidence type="ECO:0000256" key="1">
    <source>
        <dbReference type="SAM" id="Phobius"/>
    </source>
</evidence>
<keyword evidence="1" id="KW-0472">Membrane</keyword>
<reference evidence="2" key="1">
    <citation type="journal article" date="2014" name="Int. J. Syst. Evol. Microbiol.">
        <title>Complete genome sequence of Corynebacterium casei LMG S-19264T (=DSM 44701T), isolated from a smear-ripened cheese.</title>
        <authorList>
            <consortium name="US DOE Joint Genome Institute (JGI-PGF)"/>
            <person name="Walter F."/>
            <person name="Albersmeier A."/>
            <person name="Kalinowski J."/>
            <person name="Ruckert C."/>
        </authorList>
    </citation>
    <scope>NUCLEOTIDE SEQUENCE</scope>
    <source>
        <strain evidence="2">CGMCC 1.12408</strain>
    </source>
</reference>
<comment type="caution">
    <text evidence="2">The sequence shown here is derived from an EMBL/GenBank/DDBJ whole genome shotgun (WGS) entry which is preliminary data.</text>
</comment>